<dbReference type="Proteomes" id="UP001156905">
    <property type="component" value="Unassembled WGS sequence"/>
</dbReference>
<gene>
    <name evidence="2" type="ORF">GCM10007857_72920</name>
</gene>
<feature type="signal peptide" evidence="1">
    <location>
        <begin position="1"/>
        <end position="21"/>
    </location>
</feature>
<accession>A0ABQ6B844</accession>
<organism evidence="2 3">
    <name type="scientific">Bradyrhizobium iriomotense</name>
    <dbReference type="NCBI Taxonomy" id="441950"/>
    <lineage>
        <taxon>Bacteria</taxon>
        <taxon>Pseudomonadati</taxon>
        <taxon>Pseudomonadota</taxon>
        <taxon>Alphaproteobacteria</taxon>
        <taxon>Hyphomicrobiales</taxon>
        <taxon>Nitrobacteraceae</taxon>
        <taxon>Bradyrhizobium</taxon>
    </lineage>
</organism>
<evidence type="ECO:0000313" key="2">
    <source>
        <dbReference type="EMBL" id="GLR90577.1"/>
    </source>
</evidence>
<name>A0ABQ6B844_9BRAD</name>
<proteinExistence type="predicted"/>
<evidence type="ECO:0000256" key="1">
    <source>
        <dbReference type="SAM" id="SignalP"/>
    </source>
</evidence>
<dbReference type="RefSeq" id="WP_284273530.1">
    <property type="nucleotide sequence ID" value="NZ_BSOW01000035.1"/>
</dbReference>
<sequence length="111" mass="12222">MGRLSLAIGMLAALAATGASAQSMNLTGMYKCTQMCRGSLPAHVTQNGPELNLLTEAGVPSRAWPDWFSPANRIWIDAFNESAVYSPDGMLIQFDNGTIWQRDLLPPRRRR</sequence>
<evidence type="ECO:0000313" key="3">
    <source>
        <dbReference type="Proteomes" id="UP001156905"/>
    </source>
</evidence>
<keyword evidence="3" id="KW-1185">Reference proteome</keyword>
<dbReference type="EMBL" id="BSOW01000035">
    <property type="protein sequence ID" value="GLR90577.1"/>
    <property type="molecule type" value="Genomic_DNA"/>
</dbReference>
<comment type="caution">
    <text evidence="2">The sequence shown here is derived from an EMBL/GenBank/DDBJ whole genome shotgun (WGS) entry which is preliminary data.</text>
</comment>
<feature type="chain" id="PRO_5047008423" evidence="1">
    <location>
        <begin position="22"/>
        <end position="111"/>
    </location>
</feature>
<keyword evidence="1" id="KW-0732">Signal</keyword>
<reference evidence="3" key="1">
    <citation type="journal article" date="2019" name="Int. J. Syst. Evol. Microbiol.">
        <title>The Global Catalogue of Microorganisms (GCM) 10K type strain sequencing project: providing services to taxonomists for standard genome sequencing and annotation.</title>
        <authorList>
            <consortium name="The Broad Institute Genomics Platform"/>
            <consortium name="The Broad Institute Genome Sequencing Center for Infectious Disease"/>
            <person name="Wu L."/>
            <person name="Ma J."/>
        </authorList>
    </citation>
    <scope>NUCLEOTIDE SEQUENCE [LARGE SCALE GENOMIC DNA]</scope>
    <source>
        <strain evidence="3">NBRC 102520</strain>
    </source>
</reference>
<protein>
    <submittedName>
        <fullName evidence="2">Uncharacterized protein</fullName>
    </submittedName>
</protein>